<keyword evidence="2" id="KW-0472">Membrane</keyword>
<evidence type="ECO:0000256" key="1">
    <source>
        <dbReference type="SAM" id="MobiDB-lite"/>
    </source>
</evidence>
<dbReference type="OrthoDB" id="5828915at2759"/>
<keyword evidence="2" id="KW-0812">Transmembrane</keyword>
<keyword evidence="2" id="KW-1133">Transmembrane helix</keyword>
<feature type="transmembrane region" description="Helical" evidence="2">
    <location>
        <begin position="146"/>
        <end position="166"/>
    </location>
</feature>
<evidence type="ECO:0000313" key="4">
    <source>
        <dbReference type="EMBL" id="RCN49807.1"/>
    </source>
</evidence>
<dbReference type="AlphaFoldDB" id="A0A368H3H4"/>
<feature type="signal peptide" evidence="3">
    <location>
        <begin position="1"/>
        <end position="20"/>
    </location>
</feature>
<gene>
    <name evidence="4" type="ORF">ANCCAN_04050</name>
</gene>
<accession>A0A368H3H4</accession>
<dbReference type="Proteomes" id="UP000252519">
    <property type="component" value="Unassembled WGS sequence"/>
</dbReference>
<feature type="transmembrane region" description="Helical" evidence="2">
    <location>
        <begin position="326"/>
        <end position="350"/>
    </location>
</feature>
<feature type="region of interest" description="Disordered" evidence="1">
    <location>
        <begin position="378"/>
        <end position="425"/>
    </location>
</feature>
<name>A0A368H3H4_ANCCA</name>
<feature type="transmembrane region" description="Helical" evidence="2">
    <location>
        <begin position="218"/>
        <end position="236"/>
    </location>
</feature>
<evidence type="ECO:0008006" key="6">
    <source>
        <dbReference type="Google" id="ProtNLM"/>
    </source>
</evidence>
<feature type="transmembrane region" description="Helical" evidence="2">
    <location>
        <begin position="302"/>
        <end position="320"/>
    </location>
</feature>
<feature type="chain" id="PRO_5016909248" description="G-protein coupled receptors family 2 profile 2 domain-containing protein" evidence="3">
    <location>
        <begin position="21"/>
        <end position="457"/>
    </location>
</feature>
<protein>
    <recommendedName>
        <fullName evidence="6">G-protein coupled receptors family 2 profile 2 domain-containing protein</fullName>
    </recommendedName>
</protein>
<evidence type="ECO:0000256" key="2">
    <source>
        <dbReference type="SAM" id="Phobius"/>
    </source>
</evidence>
<keyword evidence="3" id="KW-0732">Signal</keyword>
<comment type="caution">
    <text evidence="4">The sequence shown here is derived from an EMBL/GenBank/DDBJ whole genome shotgun (WGS) entry which is preliminary data.</text>
</comment>
<reference evidence="4 5" key="1">
    <citation type="submission" date="2014-10" db="EMBL/GenBank/DDBJ databases">
        <title>Draft genome of the hookworm Ancylostoma caninum.</title>
        <authorList>
            <person name="Mitreva M."/>
        </authorList>
    </citation>
    <scope>NUCLEOTIDE SEQUENCE [LARGE SCALE GENOMIC DNA]</scope>
    <source>
        <strain evidence="4 5">Baltimore</strain>
    </source>
</reference>
<dbReference type="Gene3D" id="1.20.1070.10">
    <property type="entry name" value="Rhodopsin 7-helix transmembrane proteins"/>
    <property type="match status" value="1"/>
</dbReference>
<dbReference type="EMBL" id="JOJR01000029">
    <property type="protein sequence ID" value="RCN49807.1"/>
    <property type="molecule type" value="Genomic_DNA"/>
</dbReference>
<evidence type="ECO:0000313" key="5">
    <source>
        <dbReference type="Proteomes" id="UP000252519"/>
    </source>
</evidence>
<feature type="transmembrane region" description="Helical" evidence="2">
    <location>
        <begin position="112"/>
        <end position="134"/>
    </location>
</feature>
<proteinExistence type="predicted"/>
<feature type="transmembrane region" description="Helical" evidence="2">
    <location>
        <begin position="256"/>
        <end position="281"/>
    </location>
</feature>
<evidence type="ECO:0000256" key="3">
    <source>
        <dbReference type="SAM" id="SignalP"/>
    </source>
</evidence>
<sequence>MMRFLIFFLFLWHWRGTTSAQKCECDKFTTNTTTACSYEVHLNDSIKSSTCTCIENSYLWQLNTTTNVVSCYNPNPETCIDTTPNDGVCDNEQNVRCTATVLSETQRTIVKYLLYFMSVWIILWCVVTIVVNIMHRNHGHHRYIHFYEELVIILLVIVIGILNASFASKRNFCKIIAILSHFFMALVCAAFFMEANFTKSMVHGRSKKDGSLPAPPNYILPILIALIPTLVAYFTLKKYYGLSYQFCFSTAPGDMFWAFVIPIWILVFLAGFQAQLSCLACDKTTLEQDQKQCFWAKRSAKSLLMFSLLLFTLWLMVLFAGNEQTFYLFILAALLALLTGPTIFVVHTFCHLNTCQKWGKPGCFGSFYMLCPEKPKEKKCEDDEDDLTPQEPTPMKEESPPPPLPNKVAPLIEETPPEPTKKYPPVHTEASHFYSWLTALDNNARRSSEVLFRPKIA</sequence>
<organism evidence="4 5">
    <name type="scientific">Ancylostoma caninum</name>
    <name type="common">Dog hookworm</name>
    <dbReference type="NCBI Taxonomy" id="29170"/>
    <lineage>
        <taxon>Eukaryota</taxon>
        <taxon>Metazoa</taxon>
        <taxon>Ecdysozoa</taxon>
        <taxon>Nematoda</taxon>
        <taxon>Chromadorea</taxon>
        <taxon>Rhabditida</taxon>
        <taxon>Rhabditina</taxon>
        <taxon>Rhabditomorpha</taxon>
        <taxon>Strongyloidea</taxon>
        <taxon>Ancylostomatidae</taxon>
        <taxon>Ancylostomatinae</taxon>
        <taxon>Ancylostoma</taxon>
    </lineage>
</organism>
<feature type="transmembrane region" description="Helical" evidence="2">
    <location>
        <begin position="178"/>
        <end position="197"/>
    </location>
</feature>
<keyword evidence="5" id="KW-1185">Reference proteome</keyword>